<protein>
    <submittedName>
        <fullName evidence="1">Uncharacterized protein</fullName>
    </submittedName>
</protein>
<dbReference type="STRING" id="745277.Rahaq2_4234"/>
<keyword evidence="2" id="KW-1185">Reference proteome</keyword>
<accession>H2IVU1</accession>
<reference evidence="2" key="2">
    <citation type="submission" date="2012-01" db="EMBL/GenBank/DDBJ databases">
        <title>Complete sequence of chromosome of Rahnella aquatilis CIP 78.65.</title>
        <authorList>
            <person name="Lucas S."/>
            <person name="Han J."/>
            <person name="Lapidus A."/>
            <person name="Cheng J.-F."/>
            <person name="Goodwin L."/>
            <person name="Pitluck S."/>
            <person name="Peters L."/>
            <person name="Ovchinnikova G."/>
            <person name="Held B."/>
            <person name="Detter J.C."/>
            <person name="Han C."/>
            <person name="Tapia R."/>
            <person name="Land M."/>
            <person name="Hauser L."/>
            <person name="Kyrpides N."/>
            <person name="Ivanova N."/>
            <person name="Pagani I."/>
            <person name="Sobecky P."/>
            <person name="Martinez R."/>
            <person name="Woyke T."/>
        </authorList>
    </citation>
    <scope>NUCLEOTIDE SEQUENCE [LARGE SCALE GENOMIC DNA]</scope>
    <source>
        <strain evidence="2">ATCC 33071 / DSM 4594 / JCM 1683 / NBRC 105701 / NCIMB 13365 / CIP 78.65</strain>
    </source>
</reference>
<dbReference type="Proteomes" id="UP000009010">
    <property type="component" value="Chromosome"/>
</dbReference>
<evidence type="ECO:0000313" key="1">
    <source>
        <dbReference type="EMBL" id="AEX53996.1"/>
    </source>
</evidence>
<sequence length="54" mass="5970">MGGAAQAALCRQMPDCAERITLLLFPSRVLTRSGSADPELTVSAWRNLHEKIMR</sequence>
<dbReference type="HOGENOM" id="CLU_3047190_0_0_6"/>
<dbReference type="AlphaFoldDB" id="H2IVU1"/>
<organism evidence="1 2">
    <name type="scientific">Rahnella aquatilis (strain ATCC 33071 / DSM 4594 / JCM 1683 / NBRC 105701 / NCIMB 13365 / CIP 78.65)</name>
    <dbReference type="NCBI Taxonomy" id="745277"/>
    <lineage>
        <taxon>Bacteria</taxon>
        <taxon>Pseudomonadati</taxon>
        <taxon>Pseudomonadota</taxon>
        <taxon>Gammaproteobacteria</taxon>
        <taxon>Enterobacterales</taxon>
        <taxon>Yersiniaceae</taxon>
        <taxon>Rahnella</taxon>
    </lineage>
</organism>
<reference evidence="1 2" key="1">
    <citation type="journal article" date="2012" name="J. Bacteriol.">
        <title>Complete Genome Sequence of Rahnella aquatilis CIP 78.65.</title>
        <authorList>
            <person name="Martinez R.J."/>
            <person name="Bruce D."/>
            <person name="Detter C."/>
            <person name="Goodwin L.A."/>
            <person name="Han J."/>
            <person name="Han C.S."/>
            <person name="Held B."/>
            <person name="Land M.L."/>
            <person name="Mikhailova N."/>
            <person name="Nolan M."/>
            <person name="Pennacchio L."/>
            <person name="Pitluck S."/>
            <person name="Tapia R."/>
            <person name="Woyke T."/>
            <person name="Sobecky P.A."/>
        </authorList>
    </citation>
    <scope>NUCLEOTIDE SEQUENCE [LARGE SCALE GENOMIC DNA]</scope>
    <source>
        <strain evidence="2">ATCC 33071 / DSM 4594 / JCM 1683 / NBRC 105701 / NCIMB 13365 / CIP 78.65</strain>
    </source>
</reference>
<dbReference type="EMBL" id="CP003244">
    <property type="protein sequence ID" value="AEX53996.1"/>
    <property type="molecule type" value="Genomic_DNA"/>
</dbReference>
<dbReference type="KEGG" id="raq:Rahaq2_4234"/>
<evidence type="ECO:0000313" key="2">
    <source>
        <dbReference type="Proteomes" id="UP000009010"/>
    </source>
</evidence>
<gene>
    <name evidence="1" type="ordered locus">Rahaq2_4234</name>
</gene>
<proteinExistence type="predicted"/>
<name>H2IVU1_RAHAC</name>